<dbReference type="Gene3D" id="3.10.100.10">
    <property type="entry name" value="Mannose-Binding Protein A, subunit A"/>
    <property type="match status" value="1"/>
</dbReference>
<name>A0A8W8NWW6_MAGGI</name>
<dbReference type="InterPro" id="IPR003609">
    <property type="entry name" value="Pan_app"/>
</dbReference>
<dbReference type="AlphaFoldDB" id="A0A8W8NWW6"/>
<dbReference type="Gene3D" id="3.50.4.10">
    <property type="entry name" value="Hepatocyte Growth Factor"/>
    <property type="match status" value="1"/>
</dbReference>
<dbReference type="Proteomes" id="UP000005408">
    <property type="component" value="Unassembled WGS sequence"/>
</dbReference>
<reference evidence="2" key="1">
    <citation type="submission" date="2022-08" db="UniProtKB">
        <authorList>
            <consortium name="EnsemblMetazoa"/>
        </authorList>
    </citation>
    <scope>IDENTIFICATION</scope>
    <source>
        <strain evidence="2">05x7-T-G4-1.051#20</strain>
    </source>
</reference>
<dbReference type="SMART" id="SM00034">
    <property type="entry name" value="CLECT"/>
    <property type="match status" value="1"/>
</dbReference>
<evidence type="ECO:0000313" key="2">
    <source>
        <dbReference type="EnsemblMetazoa" id="G7826.1:cds"/>
    </source>
</evidence>
<dbReference type="Pfam" id="PF00024">
    <property type="entry name" value="PAN_1"/>
    <property type="match status" value="1"/>
</dbReference>
<protein>
    <recommendedName>
        <fullName evidence="1">Apple domain-containing protein</fullName>
    </recommendedName>
</protein>
<dbReference type="InterPro" id="IPR001304">
    <property type="entry name" value="C-type_lectin-like"/>
</dbReference>
<keyword evidence="3" id="KW-1185">Reference proteome</keyword>
<dbReference type="InterPro" id="IPR016187">
    <property type="entry name" value="CTDL_fold"/>
</dbReference>
<evidence type="ECO:0000313" key="3">
    <source>
        <dbReference type="Proteomes" id="UP000005408"/>
    </source>
</evidence>
<dbReference type="CDD" id="cd00037">
    <property type="entry name" value="CLECT"/>
    <property type="match status" value="1"/>
</dbReference>
<dbReference type="EnsemblMetazoa" id="G7826.1">
    <property type="protein sequence ID" value="G7826.1:cds"/>
    <property type="gene ID" value="G7826"/>
</dbReference>
<feature type="domain" description="Apple" evidence="1">
    <location>
        <begin position="12"/>
        <end position="84"/>
    </location>
</feature>
<dbReference type="InterPro" id="IPR016186">
    <property type="entry name" value="C-type_lectin-like/link_sf"/>
</dbReference>
<dbReference type="SUPFAM" id="SSF56436">
    <property type="entry name" value="C-type lectin-like"/>
    <property type="match status" value="1"/>
</dbReference>
<accession>A0A8W8NWW6</accession>
<dbReference type="SUPFAM" id="SSF57414">
    <property type="entry name" value="Hairpin loop containing domain-like"/>
    <property type="match status" value="1"/>
</dbReference>
<organism evidence="2 3">
    <name type="scientific">Magallana gigas</name>
    <name type="common">Pacific oyster</name>
    <name type="synonym">Crassostrea gigas</name>
    <dbReference type="NCBI Taxonomy" id="29159"/>
    <lineage>
        <taxon>Eukaryota</taxon>
        <taxon>Metazoa</taxon>
        <taxon>Spiralia</taxon>
        <taxon>Lophotrochozoa</taxon>
        <taxon>Mollusca</taxon>
        <taxon>Bivalvia</taxon>
        <taxon>Autobranchia</taxon>
        <taxon>Pteriomorphia</taxon>
        <taxon>Ostreida</taxon>
        <taxon>Ostreoidea</taxon>
        <taxon>Ostreidae</taxon>
        <taxon>Magallana</taxon>
    </lineage>
</organism>
<dbReference type="Pfam" id="PF00059">
    <property type="entry name" value="Lectin_C"/>
    <property type="match status" value="1"/>
</dbReference>
<sequence>METHPYRSLSFSSKIANKVIVNNNDVIYSLTSRSVSQCSTICLESLRCVSFVFNRGYLNCTLLSSSTSSKTVPTGTPVQLYGKCFARRYHEDDLKSTALTTAGRQYTFFTSPFVPRNIAKDICGLSGSYLLEINSQAEWDSLLMHAPSGLFYTGATDAEDRGVFKWETAGQRMTFLYTSLYTNNRTIDCIVLGKYNSLMSLLTSECTIQIPFACEKENC</sequence>
<evidence type="ECO:0000259" key="1">
    <source>
        <dbReference type="PROSITE" id="PS50948"/>
    </source>
</evidence>
<dbReference type="PROSITE" id="PS50948">
    <property type="entry name" value="PAN"/>
    <property type="match status" value="1"/>
</dbReference>
<proteinExistence type="predicted"/>